<feature type="compositionally biased region" description="Basic and acidic residues" evidence="1">
    <location>
        <begin position="53"/>
        <end position="71"/>
    </location>
</feature>
<dbReference type="PROSITE" id="PS51286">
    <property type="entry name" value="RAP"/>
    <property type="match status" value="1"/>
</dbReference>
<sequence length="939" mass="104013">MSGSRRQGPRLKWARSDSLETPSSSSSGESRDREGWSEGGAGKILRGRQGMEGAKEQAAEMEKRRKNEKISLRGRTPPASSSAPPPARSASPKARFGALASQGSGKGGGQERARSPGRTTQDPKPERITMPRNLTSYQVLPQLLNLLEPFAKAKPGVSFTPADSVSAMNRIKRLSQRGGSQAELARADSQMFEFAGYAVKGMHSMNGKNVGLAVNAVCEKGKDYHPLMRAASRRAEELAGVGAEGSIDVQGIAMILNGFARGGQQDKKLFSVLSGYVKRRVAEDEGFREQFNAQAVSVIVNAFVKAGCEDRELFSLLSGIALQIPPDQFSSQAVANLLNAFARHNIADADLFLYMGEVSMYLDPWVFQSQHIAIIVNAFAKARVHNDRLFAFFADEIVSRDCESFDYQAIANILNAYARNYGHEADPRLFVHFKGSVKGMRPRTHDAQNVASILNSCVKADQADPELFRRLSQVAQRLNPLVFDAQAVSNIVHSFAKAEIRDDALFAAMSGVARGMSYMFEGQSVALILNAYARLGYKDNKLLAHLSRVARSIPAEGYECQHVENILNAFARLEYKDHDLCRHMASVILSMRPDQFDPQAIAIVLNSFAKIMPHDALTYRVCDFFSSEVLPQQPLESFEPTSVSVILNAYAKIEVRDERAFELMSKAIATVGVDRFEAHNIANLFHAFASLNIRDLAVMSPLTERLMLINVADMRPEEIAVIAWSSSVLHLTDERLIRFLIGGIDEHIDGMETNFLRQAHQFLLTCELDGLLDSRVGPQEHDVLRIRSRASPAQVEGCDMGAEVAICRQAFASDEESTRRSRLQGEVASVLRAMGIDFEEEYVDNHSGYSLDLLLKDFACKEGACAVAIEVDGPSHYAVGTHQRLGRTVMKRRHVQQMGYDLRTLPYWEWDVLETEEEKEVYLRQLLHTTATPTVTLSN</sequence>
<dbReference type="GO" id="GO:0003723">
    <property type="term" value="F:RNA binding"/>
    <property type="evidence" value="ECO:0007669"/>
    <property type="project" value="TreeGrafter"/>
</dbReference>
<protein>
    <recommendedName>
        <fullName evidence="2">RAP domain-containing protein</fullName>
    </recommendedName>
</protein>
<dbReference type="GO" id="GO:0035770">
    <property type="term" value="C:ribonucleoprotein granule"/>
    <property type="evidence" value="ECO:0007669"/>
    <property type="project" value="TreeGrafter"/>
</dbReference>
<organism evidence="3">
    <name type="scientific">Hemiselmis andersenii</name>
    <name type="common">Cryptophyte alga</name>
    <dbReference type="NCBI Taxonomy" id="464988"/>
    <lineage>
        <taxon>Eukaryota</taxon>
        <taxon>Cryptophyceae</taxon>
        <taxon>Cryptomonadales</taxon>
        <taxon>Hemiselmidaceae</taxon>
        <taxon>Hemiselmis</taxon>
    </lineage>
</organism>
<dbReference type="SMART" id="SM00952">
    <property type="entry name" value="RAP"/>
    <property type="match status" value="1"/>
</dbReference>
<dbReference type="GO" id="GO:0005759">
    <property type="term" value="C:mitochondrial matrix"/>
    <property type="evidence" value="ECO:0007669"/>
    <property type="project" value="TreeGrafter"/>
</dbReference>
<dbReference type="PANTHER" id="PTHR21228:SF40">
    <property type="entry name" value="LD45607P"/>
    <property type="match status" value="1"/>
</dbReference>
<dbReference type="GO" id="GO:0000963">
    <property type="term" value="P:mitochondrial RNA processing"/>
    <property type="evidence" value="ECO:0007669"/>
    <property type="project" value="TreeGrafter"/>
</dbReference>
<evidence type="ECO:0000313" key="3">
    <source>
        <dbReference type="EMBL" id="CAD8757090.1"/>
    </source>
</evidence>
<dbReference type="EMBL" id="HBFK01038966">
    <property type="protein sequence ID" value="CAD8757090.1"/>
    <property type="molecule type" value="Transcribed_RNA"/>
</dbReference>
<feature type="compositionally biased region" description="Low complexity" evidence="1">
    <location>
        <begin position="77"/>
        <end position="95"/>
    </location>
</feature>
<accession>A0A7S0UB28</accession>
<dbReference type="InterPro" id="IPR058917">
    <property type="entry name" value="RESC6_dom"/>
</dbReference>
<evidence type="ECO:0000256" key="1">
    <source>
        <dbReference type="SAM" id="MobiDB-lite"/>
    </source>
</evidence>
<gene>
    <name evidence="3" type="ORF">HAND1043_LOCUS23602</name>
</gene>
<proteinExistence type="predicted"/>
<dbReference type="Pfam" id="PF08373">
    <property type="entry name" value="RAP"/>
    <property type="match status" value="1"/>
</dbReference>
<feature type="compositionally biased region" description="Low complexity" evidence="1">
    <location>
        <begin position="19"/>
        <end position="28"/>
    </location>
</feature>
<dbReference type="InterPro" id="IPR050870">
    <property type="entry name" value="FAST_kinase"/>
</dbReference>
<feature type="domain" description="RAP" evidence="2">
    <location>
        <begin position="867"/>
        <end position="925"/>
    </location>
</feature>
<dbReference type="Pfam" id="PF26188">
    <property type="entry name" value="RESC6"/>
    <property type="match status" value="3"/>
</dbReference>
<feature type="region of interest" description="Disordered" evidence="1">
    <location>
        <begin position="1"/>
        <end position="130"/>
    </location>
</feature>
<reference evidence="3" key="1">
    <citation type="submission" date="2021-01" db="EMBL/GenBank/DDBJ databases">
        <authorList>
            <person name="Corre E."/>
            <person name="Pelletier E."/>
            <person name="Niang G."/>
            <person name="Scheremetjew M."/>
            <person name="Finn R."/>
            <person name="Kale V."/>
            <person name="Holt S."/>
            <person name="Cochrane G."/>
            <person name="Meng A."/>
            <person name="Brown T."/>
            <person name="Cohen L."/>
        </authorList>
    </citation>
    <scope>NUCLEOTIDE SEQUENCE</scope>
    <source>
        <strain evidence="3">CCMP441</strain>
    </source>
</reference>
<dbReference type="PANTHER" id="PTHR21228">
    <property type="entry name" value="FAST LEU-RICH DOMAIN-CONTAINING"/>
    <property type="match status" value="1"/>
</dbReference>
<evidence type="ECO:0000259" key="2">
    <source>
        <dbReference type="PROSITE" id="PS51286"/>
    </source>
</evidence>
<dbReference type="GO" id="GO:0044528">
    <property type="term" value="P:regulation of mitochondrial mRNA stability"/>
    <property type="evidence" value="ECO:0007669"/>
    <property type="project" value="TreeGrafter"/>
</dbReference>
<dbReference type="InterPro" id="IPR013584">
    <property type="entry name" value="RAP"/>
</dbReference>
<name>A0A7S0UB28_HEMAN</name>
<dbReference type="AlphaFoldDB" id="A0A7S0UB28"/>